<dbReference type="GO" id="GO:0008688">
    <property type="term" value="F:3-(3-hydroxyphenyl)propionate hydroxylase activity"/>
    <property type="evidence" value="ECO:0007669"/>
    <property type="project" value="TreeGrafter"/>
</dbReference>
<dbReference type="InterPro" id="IPR050631">
    <property type="entry name" value="PheA/TfdB_FAD_monoxygenase"/>
</dbReference>
<reference evidence="3 4" key="1">
    <citation type="submission" date="2019-10" db="EMBL/GenBank/DDBJ databases">
        <title>Nonomuraea sp. nov., isolated from Phyllanthus amarus.</title>
        <authorList>
            <person name="Klykleung N."/>
            <person name="Tanasupawat S."/>
        </authorList>
    </citation>
    <scope>NUCLEOTIDE SEQUENCE [LARGE SCALE GENOMIC DNA]</scope>
    <source>
        <strain evidence="3 4">CR1-09</strain>
    </source>
</reference>
<dbReference type="PRINTS" id="PR00420">
    <property type="entry name" value="RNGMNOXGNASE"/>
</dbReference>
<dbReference type="Pfam" id="PF01494">
    <property type="entry name" value="FAD_binding_3"/>
    <property type="match status" value="1"/>
</dbReference>
<keyword evidence="1" id="KW-0560">Oxidoreductase</keyword>
<dbReference type="AlphaFoldDB" id="A0A5N6BTN1"/>
<gene>
    <name evidence="3" type="ORF">FH610_018575</name>
</gene>
<dbReference type="Gene3D" id="3.30.70.2450">
    <property type="match status" value="1"/>
</dbReference>
<accession>A0A5N6BTN1</accession>
<dbReference type="Proteomes" id="UP000313066">
    <property type="component" value="Unassembled WGS sequence"/>
</dbReference>
<comment type="caution">
    <text evidence="3">The sequence shown here is derived from an EMBL/GenBank/DDBJ whole genome shotgun (WGS) entry which is preliminary data.</text>
</comment>
<dbReference type="RefSeq" id="WP_139575781.1">
    <property type="nucleotide sequence ID" value="NZ_VDMA02000009.1"/>
</dbReference>
<sequence>MSAADYQVVIVGAGPTGLMLSNLLGRYGVRTLIIERLHELIDYPRAIGIDDEALRSMQAVDLVDKVLPHTVPHHMVRAVNSQGRVIAEMAPQTDEFGWSRRNGFIQPLVDRVLLAGLDRFPHVEVRLGHELLKIEQTSEQVACTIQDVGSGQVTRVTAEYMVGAEGGRSFTREWLGANFEGVTLPDRCLVVDVADDPLGTPNAIFGADPVRSWATFGLPHGIRRWEFMLGDDEDNELAESDAFVRGLLTDHVRSPERLNIIRRRVYTHNARIASAFRRGRVFIAGDAAHVMPVNAGQGWNSCIRDAVNLGWKLAAVLNGTSSAALLDTYEVERRDHVRGMVELSVGMGKAFASRGRLREVARTVVGTAVEYLPPVKRYVASMRFKPMPSYTRGAVVTTEIHRSKSILPAHGVNRSAGRLFIQPKVSAPDGAVKLLDDVIGLRWAVLAWNNDPRRLLSEKSVEALERLGAAFVQAVPEVQREWTAANASDGVTVIGDALGRVKKWFDDKPYSVLFLRPDRVIAAECLAVEADRTTEKLLDAISYLA</sequence>
<dbReference type="InterPro" id="IPR036188">
    <property type="entry name" value="FAD/NAD-bd_sf"/>
</dbReference>
<protein>
    <submittedName>
        <fullName evidence="3">Bifunctional 3-(3-hydroxy-phenyl)propionate/3-hydroxycinnamic acid hydroxylase</fullName>
    </submittedName>
</protein>
<dbReference type="PANTHER" id="PTHR43476:SF3">
    <property type="entry name" value="FAD-BINDING MONOOXYGENASE"/>
    <property type="match status" value="1"/>
</dbReference>
<dbReference type="InterPro" id="IPR002938">
    <property type="entry name" value="FAD-bd"/>
</dbReference>
<dbReference type="NCBIfam" id="NF004831">
    <property type="entry name" value="PRK06183.1-5"/>
    <property type="match status" value="1"/>
</dbReference>
<keyword evidence="4" id="KW-1185">Reference proteome</keyword>
<proteinExistence type="predicted"/>
<dbReference type="GO" id="GO:0019622">
    <property type="term" value="P:3-(3-hydroxy)phenylpropionate catabolic process"/>
    <property type="evidence" value="ECO:0007669"/>
    <property type="project" value="TreeGrafter"/>
</dbReference>
<dbReference type="EMBL" id="VDMA02000009">
    <property type="protein sequence ID" value="KAB8183673.1"/>
    <property type="molecule type" value="Genomic_DNA"/>
</dbReference>
<dbReference type="PANTHER" id="PTHR43476">
    <property type="entry name" value="3-(3-HYDROXY-PHENYL)PROPIONATE/3-HYDROXYCINNAMIC ACID HYDROXYLASE"/>
    <property type="match status" value="1"/>
</dbReference>
<dbReference type="SUPFAM" id="SSF51905">
    <property type="entry name" value="FAD/NAD(P)-binding domain"/>
    <property type="match status" value="1"/>
</dbReference>
<evidence type="ECO:0000256" key="1">
    <source>
        <dbReference type="ARBA" id="ARBA00023002"/>
    </source>
</evidence>
<name>A0A5N6BTN1_9ACTN</name>
<dbReference type="GO" id="GO:0071949">
    <property type="term" value="F:FAD binding"/>
    <property type="evidence" value="ECO:0007669"/>
    <property type="project" value="InterPro"/>
</dbReference>
<evidence type="ECO:0000313" key="4">
    <source>
        <dbReference type="Proteomes" id="UP000313066"/>
    </source>
</evidence>
<evidence type="ECO:0000313" key="3">
    <source>
        <dbReference type="EMBL" id="KAB8183673.1"/>
    </source>
</evidence>
<dbReference type="Gene3D" id="3.50.50.60">
    <property type="entry name" value="FAD/NAD(P)-binding domain"/>
    <property type="match status" value="1"/>
</dbReference>
<organism evidence="3 4">
    <name type="scientific">Microbispora catharanthi</name>
    <dbReference type="NCBI Taxonomy" id="1712871"/>
    <lineage>
        <taxon>Bacteria</taxon>
        <taxon>Bacillati</taxon>
        <taxon>Actinomycetota</taxon>
        <taxon>Actinomycetes</taxon>
        <taxon>Streptosporangiales</taxon>
        <taxon>Streptosporangiaceae</taxon>
        <taxon>Microbispora</taxon>
    </lineage>
</organism>
<feature type="domain" description="FAD-binding" evidence="2">
    <location>
        <begin position="5"/>
        <end position="343"/>
    </location>
</feature>
<evidence type="ECO:0000259" key="2">
    <source>
        <dbReference type="Pfam" id="PF01494"/>
    </source>
</evidence>